<evidence type="ECO:0000256" key="2">
    <source>
        <dbReference type="ARBA" id="ARBA00022801"/>
    </source>
</evidence>
<feature type="binding site" evidence="3">
    <location>
        <position position="155"/>
    </location>
    <ligand>
        <name>a divalent metal cation</name>
        <dbReference type="ChEBI" id="CHEBI:60240"/>
        <label>2</label>
    </ligand>
</feature>
<dbReference type="FunFam" id="3.20.20.140:FF:000005">
    <property type="entry name" value="TatD family hydrolase"/>
    <property type="match status" value="1"/>
</dbReference>
<keyword evidence="5" id="KW-1185">Reference proteome</keyword>
<dbReference type="CDD" id="cd01310">
    <property type="entry name" value="TatD_DNAse"/>
    <property type="match status" value="1"/>
</dbReference>
<evidence type="ECO:0000256" key="1">
    <source>
        <dbReference type="ARBA" id="ARBA00022723"/>
    </source>
</evidence>
<dbReference type="EMBL" id="WPCU01000007">
    <property type="protein sequence ID" value="MVA76639.1"/>
    <property type="molecule type" value="Genomic_DNA"/>
</dbReference>
<keyword evidence="1 3" id="KW-0479">Metal-binding</keyword>
<dbReference type="SUPFAM" id="SSF51556">
    <property type="entry name" value="Metallo-dependent hydrolases"/>
    <property type="match status" value="1"/>
</dbReference>
<name>A0A6A9V118_9ACTN</name>
<dbReference type="InterPro" id="IPR015991">
    <property type="entry name" value="TatD/YcfH-like"/>
</dbReference>
<evidence type="ECO:0000313" key="5">
    <source>
        <dbReference type="Proteomes" id="UP000435304"/>
    </source>
</evidence>
<feature type="binding site" evidence="3">
    <location>
        <position position="229"/>
    </location>
    <ligand>
        <name>a divalent metal cation</name>
        <dbReference type="ChEBI" id="CHEBI:60240"/>
        <label>1</label>
    </ligand>
</feature>
<accession>A0A6A9V118</accession>
<dbReference type="Proteomes" id="UP000435304">
    <property type="component" value="Unassembled WGS sequence"/>
</dbReference>
<proteinExistence type="predicted"/>
<keyword evidence="2" id="KW-0378">Hydrolase</keyword>
<dbReference type="NCBIfam" id="TIGR00010">
    <property type="entry name" value="YchF/TatD family DNA exonuclease"/>
    <property type="match status" value="1"/>
</dbReference>
<feature type="binding site" evidence="3">
    <location>
        <position position="20"/>
    </location>
    <ligand>
        <name>a divalent metal cation</name>
        <dbReference type="ChEBI" id="CHEBI:60240"/>
        <label>1</label>
    </ligand>
</feature>
<feature type="binding site" evidence="3">
    <location>
        <position position="22"/>
    </location>
    <ligand>
        <name>a divalent metal cation</name>
        <dbReference type="ChEBI" id="CHEBI:60240"/>
        <label>1</label>
    </ligand>
</feature>
<keyword evidence="4" id="KW-0540">Nuclease</keyword>
<evidence type="ECO:0000313" key="4">
    <source>
        <dbReference type="EMBL" id="MVA76639.1"/>
    </source>
</evidence>
<dbReference type="PANTHER" id="PTHR46124">
    <property type="entry name" value="D-AMINOACYL-TRNA DEACYLASE"/>
    <property type="match status" value="1"/>
</dbReference>
<dbReference type="GO" id="GO:0004536">
    <property type="term" value="F:DNA nuclease activity"/>
    <property type="evidence" value="ECO:0007669"/>
    <property type="project" value="InterPro"/>
</dbReference>
<gene>
    <name evidence="4" type="ORF">GC722_11480</name>
</gene>
<sequence length="282" mass="30111">MTPELPPAPAALPAPVTDTHCHLDVAREWSGLDPEEALARAAAVGVTHLVQVGCDLPSSRWAVEAAHRWPSVVAAVALHPNDAAGLGDALPGALEQLAALVAEQAADPARRLRAVGETGLDHFRTEDEDGRRRQKESFAAHIALARQHDLTLVIHDRDAHDDVLDVLDAEGGVDRVVMHCFSGDAGFARRCLDRGAWLSFPGTVTFKPNAHLREALALTPSDRVLTETDAPFLTPVPFRGRPNASYLVPLTAAFMAEQRGVELAELCAALHDNAAAAFGGPW</sequence>
<organism evidence="4 5">
    <name type="scientific">Auraticoccus cholistanensis</name>
    <dbReference type="NCBI Taxonomy" id="2656650"/>
    <lineage>
        <taxon>Bacteria</taxon>
        <taxon>Bacillati</taxon>
        <taxon>Actinomycetota</taxon>
        <taxon>Actinomycetes</taxon>
        <taxon>Propionibacteriales</taxon>
        <taxon>Propionibacteriaceae</taxon>
        <taxon>Auraticoccus</taxon>
    </lineage>
</organism>
<dbReference type="PIRSF" id="PIRSF005902">
    <property type="entry name" value="DNase_TatD"/>
    <property type="match status" value="1"/>
</dbReference>
<keyword evidence="4" id="KW-0269">Exonuclease</keyword>
<evidence type="ECO:0000256" key="3">
    <source>
        <dbReference type="PIRSR" id="PIRSR005902-1"/>
    </source>
</evidence>
<dbReference type="PANTHER" id="PTHR46124:SF2">
    <property type="entry name" value="D-AMINOACYL-TRNA DEACYLASE"/>
    <property type="match status" value="1"/>
</dbReference>
<dbReference type="AlphaFoldDB" id="A0A6A9V118"/>
<dbReference type="Gene3D" id="3.20.20.140">
    <property type="entry name" value="Metal-dependent hydrolases"/>
    <property type="match status" value="1"/>
</dbReference>
<feature type="binding site" evidence="3">
    <location>
        <position position="117"/>
    </location>
    <ligand>
        <name>a divalent metal cation</name>
        <dbReference type="ChEBI" id="CHEBI:60240"/>
        <label>1</label>
    </ligand>
</feature>
<reference evidence="4 5" key="1">
    <citation type="submission" date="2019-12" db="EMBL/GenBank/DDBJ databases">
        <title>Auraticoccus cholistani sp. nov., an actinomycete isolated from soil of Cholistan desert.</title>
        <authorList>
            <person name="Cheema M.T."/>
        </authorList>
    </citation>
    <scope>NUCLEOTIDE SEQUENCE [LARGE SCALE GENOMIC DNA]</scope>
    <source>
        <strain evidence="4 5">F435</strain>
    </source>
</reference>
<feature type="binding site" evidence="3">
    <location>
        <position position="179"/>
    </location>
    <ligand>
        <name>a divalent metal cation</name>
        <dbReference type="ChEBI" id="CHEBI:60240"/>
        <label>2</label>
    </ligand>
</feature>
<dbReference type="InterPro" id="IPR032466">
    <property type="entry name" value="Metal_Hydrolase"/>
</dbReference>
<dbReference type="InterPro" id="IPR001130">
    <property type="entry name" value="TatD-like"/>
</dbReference>
<protein>
    <submittedName>
        <fullName evidence="4">YchF/TatD family DNA exonuclease</fullName>
    </submittedName>
</protein>
<dbReference type="RefSeq" id="WP_331714724.1">
    <property type="nucleotide sequence ID" value="NZ_WPCU01000007.1"/>
</dbReference>
<dbReference type="GO" id="GO:0004527">
    <property type="term" value="F:exonuclease activity"/>
    <property type="evidence" value="ECO:0007669"/>
    <property type="project" value="UniProtKB-KW"/>
</dbReference>
<dbReference type="Pfam" id="PF01026">
    <property type="entry name" value="TatD_DNase"/>
    <property type="match status" value="1"/>
</dbReference>
<dbReference type="GO" id="GO:0005829">
    <property type="term" value="C:cytosol"/>
    <property type="evidence" value="ECO:0007669"/>
    <property type="project" value="TreeGrafter"/>
</dbReference>
<dbReference type="GO" id="GO:0046872">
    <property type="term" value="F:metal ion binding"/>
    <property type="evidence" value="ECO:0007669"/>
    <property type="project" value="UniProtKB-KW"/>
</dbReference>
<comment type="caution">
    <text evidence="4">The sequence shown here is derived from an EMBL/GenBank/DDBJ whole genome shotgun (WGS) entry which is preliminary data.</text>
</comment>